<dbReference type="SUPFAM" id="SSF52833">
    <property type="entry name" value="Thioredoxin-like"/>
    <property type="match status" value="1"/>
</dbReference>
<evidence type="ECO:0000313" key="3">
    <source>
        <dbReference type="Proteomes" id="UP000094565"/>
    </source>
</evidence>
<evidence type="ECO:0000313" key="2">
    <source>
        <dbReference type="EMBL" id="ANZ77838.1"/>
    </source>
</evidence>
<dbReference type="Gene3D" id="3.40.30.10">
    <property type="entry name" value="Glutaredoxin"/>
    <property type="match status" value="1"/>
</dbReference>
<protein>
    <submittedName>
        <fullName evidence="2">BA75_04693T0</fullName>
    </submittedName>
</protein>
<dbReference type="PANTHER" id="PTHR36417">
    <property type="entry name" value="SELENOPROTEIN DOMAIN PROTEIN (AFU_ORTHOLOGUE AFUA_1G05220)"/>
    <property type="match status" value="1"/>
</dbReference>
<dbReference type="InterPro" id="IPR036249">
    <property type="entry name" value="Thioredoxin-like_sf"/>
</dbReference>
<dbReference type="Pfam" id="PF10262">
    <property type="entry name" value="Rdx"/>
    <property type="match status" value="1"/>
</dbReference>
<keyword evidence="3" id="KW-1185">Reference proteome</keyword>
<evidence type="ECO:0000256" key="1">
    <source>
        <dbReference type="ARBA" id="ARBA00023284"/>
    </source>
</evidence>
<proteinExistence type="predicted"/>
<dbReference type="AlphaFoldDB" id="A0A1B2JJ15"/>
<dbReference type="NCBIfam" id="TIGR02174">
    <property type="entry name" value="CXXU_selWTH"/>
    <property type="match status" value="1"/>
</dbReference>
<organism evidence="2 3">
    <name type="scientific">Komagataella pastoris</name>
    <name type="common">Yeast</name>
    <name type="synonym">Pichia pastoris</name>
    <dbReference type="NCBI Taxonomy" id="4922"/>
    <lineage>
        <taxon>Eukaryota</taxon>
        <taxon>Fungi</taxon>
        <taxon>Dikarya</taxon>
        <taxon>Ascomycota</taxon>
        <taxon>Saccharomycotina</taxon>
        <taxon>Pichiomycetes</taxon>
        <taxon>Pichiales</taxon>
        <taxon>Pichiaceae</taxon>
        <taxon>Komagataella</taxon>
    </lineage>
</organism>
<dbReference type="PANTHER" id="PTHR36417:SF2">
    <property type="entry name" value="SELENOPROTEIN DOMAIN PROTEIN (AFU_ORTHOLOGUE AFUA_1G05220)"/>
    <property type="match status" value="1"/>
</dbReference>
<dbReference type="Proteomes" id="UP000094565">
    <property type="component" value="Chromosome 4"/>
</dbReference>
<gene>
    <name evidence="2" type="primary">RNH1</name>
    <name evidence="2" type="ORF">ATY40_BA7504693</name>
</gene>
<reference evidence="2 3" key="1">
    <citation type="submission" date="2016-02" db="EMBL/GenBank/DDBJ databases">
        <title>Comparative genomic and transcriptomic foundation for Pichia pastoris.</title>
        <authorList>
            <person name="Love K.R."/>
            <person name="Shah K.A."/>
            <person name="Whittaker C.A."/>
            <person name="Wu J."/>
            <person name="Bartlett M.C."/>
            <person name="Ma D."/>
            <person name="Leeson R.L."/>
            <person name="Priest M."/>
            <person name="Young S.K."/>
            <person name="Love J.C."/>
        </authorList>
    </citation>
    <scope>NUCLEOTIDE SEQUENCE [LARGE SCALE GENOMIC DNA]</scope>
    <source>
        <strain evidence="2 3">ATCC 28485</strain>
    </source>
</reference>
<accession>A0A1B2JJ15</accession>
<name>A0A1B2JJ15_PICPA</name>
<dbReference type="EMBL" id="CP014587">
    <property type="protein sequence ID" value="ANZ77838.1"/>
    <property type="molecule type" value="Genomic_DNA"/>
</dbReference>
<keyword evidence="1" id="KW-0676">Redox-active center</keyword>
<dbReference type="OrthoDB" id="60822at2759"/>
<sequence length="128" mass="14568">MSVRYPRVHIEYCAKCKWGLRANWYQQELFQTFGTEIGEIALSPSLDSGTFRVAVCLNDQQEGILVWDRKEMEGFPDSKILKQLIRNYIAPSKELGHVDKSSKNDGKLIVDIGQKETDPDVCIDCGDK</sequence>
<dbReference type="InterPro" id="IPR011893">
    <property type="entry name" value="Selenoprotein_Rdx-typ"/>
</dbReference>